<dbReference type="InterPro" id="IPR057708">
    <property type="entry name" value="DUF7948"/>
</dbReference>
<organism evidence="3 4">
    <name type="scientific">Candidatus Brocadia fulgida</name>
    <dbReference type="NCBI Taxonomy" id="380242"/>
    <lineage>
        <taxon>Bacteria</taxon>
        <taxon>Pseudomonadati</taxon>
        <taxon>Planctomycetota</taxon>
        <taxon>Candidatus Brocadiia</taxon>
        <taxon>Candidatus Brocadiales</taxon>
        <taxon>Candidatus Brocadiaceae</taxon>
        <taxon>Candidatus Brocadia</taxon>
    </lineage>
</organism>
<feature type="chain" id="PRO_5005644117" evidence="1">
    <location>
        <begin position="21"/>
        <end position="807"/>
    </location>
</feature>
<protein>
    <submittedName>
        <fullName evidence="3">Cell surface glycoprotein (S-layer protein)</fullName>
    </submittedName>
</protein>
<name>A0A0M2UZM1_9BACT</name>
<proteinExistence type="predicted"/>
<sequence length="807" mass="87005">MSIKTTAFVLSMIFLQIACGDIALLANQVSENDPFHKDIIQKTKRLQLPFIANAGQVHEKVRYYAHTFGGKVFITQDGEIVYSLPAWSTMEETSIGGRKAEIRGMAFAPRIPDRRIFQISRPLETFLISYHNPISNVAASFSDGATTPFTIHNQRSPRRGLALKEVFVGGKPDAAQGEEKVVTEVNYFKGNDPSRWKRNIPAYEVVNLGEVYRGIHVKLRAYDSNIEKLFYLKPHADPKAITIRLSGAHAIGIDNTGQLEVATALGTVKFTRPIAYQEIDGKRVEVAVDYQIRRSGGGGPNTEISLSCQKSEIGNPESEVENVYGFRVASYDKTQELIIDPLLASTYLGGVESDYGSSIAVDAARNVYVTGYTNSSDFPTTSGAFDVSYNTGDVFVSKLNTDLTHLLASTFLGGSSEDHVRSIALDSKNNVYLAGQTSSSNFPIIEGAYDTTKNGFYDAFLVRLSGDLTSLLSSTYLGGSTDECANAIVLDQGGIVLCVTGRTSSKNFPITPGSYDADYKNGDVFIAKFDWNLTTLIASTYLGGTSNDYGNAIVIDAKRNIYVVGETWSFDFPTNADAYDDSFNGGFGDAFISKLDWDLKRLLASTYLGGSTDDSGCGIALDAYDHIYVLGQTESPDFPTTSAACDTAFHNGDAFVSKLNDSLSKLLASTFLGGADDDIGNSIAIGPGDTIYVGGYTASSDFPTTPSAYNIHKGVLFDAFLTKLDGGLTKILASTFLGGSSRDIARSFVIDQKGFIYTTGETLSLNFPVTPGAHDTSFNGNGRISNAYDAFVSKLNSSLSASSAAVK</sequence>
<evidence type="ECO:0000259" key="2">
    <source>
        <dbReference type="Pfam" id="PF25778"/>
    </source>
</evidence>
<comment type="caution">
    <text evidence="3">The sequence shown here is derived from an EMBL/GenBank/DDBJ whole genome shotgun (WGS) entry which is preliminary data.</text>
</comment>
<dbReference type="AlphaFoldDB" id="A0A0M2UZM1"/>
<dbReference type="Pfam" id="PF25778">
    <property type="entry name" value="DUF7948"/>
    <property type="match status" value="1"/>
</dbReference>
<dbReference type="EMBL" id="LAQJ01000026">
    <property type="protein sequence ID" value="KKO21055.1"/>
    <property type="molecule type" value="Genomic_DNA"/>
</dbReference>
<accession>A0A0M2UZM1</accession>
<dbReference type="PATRIC" id="fig|380242.3.peg.258"/>
<feature type="signal peptide" evidence="1">
    <location>
        <begin position="1"/>
        <end position="20"/>
    </location>
</feature>
<dbReference type="PANTHER" id="PTHR35580:SF1">
    <property type="entry name" value="PHYTASE-LIKE DOMAIN-CONTAINING PROTEIN"/>
    <property type="match status" value="1"/>
</dbReference>
<feature type="domain" description="DUF7948" evidence="2">
    <location>
        <begin position="50"/>
        <end position="341"/>
    </location>
</feature>
<dbReference type="Proteomes" id="UP000034954">
    <property type="component" value="Unassembled WGS sequence"/>
</dbReference>
<gene>
    <name evidence="3" type="primary">flu</name>
    <name evidence="3" type="ORF">BROFUL_00211</name>
</gene>
<keyword evidence="4" id="KW-1185">Reference proteome</keyword>
<dbReference type="InterPro" id="IPR010620">
    <property type="entry name" value="SBBP_repeat"/>
</dbReference>
<evidence type="ECO:0000256" key="1">
    <source>
        <dbReference type="SAM" id="SignalP"/>
    </source>
</evidence>
<keyword evidence="1" id="KW-0732">Signal</keyword>
<reference evidence="3 4" key="1">
    <citation type="journal article" date="2013" name="BMC Microbiol.">
        <title>Identification of the type II cytochrome c maturation pathway in anammox bacteria by comparative genomics.</title>
        <authorList>
            <person name="Ferousi C."/>
            <person name="Speth D.R."/>
            <person name="Reimann J."/>
            <person name="Op den Camp H.J."/>
            <person name="Allen J.W."/>
            <person name="Keltjens J.T."/>
            <person name="Jetten M.S."/>
        </authorList>
    </citation>
    <scope>NUCLEOTIDE SEQUENCE [LARGE SCALE GENOMIC DNA]</scope>
    <source>
        <strain evidence="3">RU1</strain>
    </source>
</reference>
<dbReference type="InterPro" id="IPR052918">
    <property type="entry name" value="Motility_Chemotaxis_Reg"/>
</dbReference>
<dbReference type="Pfam" id="PF06739">
    <property type="entry name" value="SBBP"/>
    <property type="match status" value="4"/>
</dbReference>
<evidence type="ECO:0000313" key="4">
    <source>
        <dbReference type="Proteomes" id="UP000034954"/>
    </source>
</evidence>
<evidence type="ECO:0000313" key="3">
    <source>
        <dbReference type="EMBL" id="KKO21055.1"/>
    </source>
</evidence>
<dbReference type="PANTHER" id="PTHR35580">
    <property type="entry name" value="CELL SURFACE GLYCOPROTEIN (S-LAYER PROTEIN)-LIKE PROTEIN"/>
    <property type="match status" value="1"/>
</dbReference>